<organism evidence="2 3">
    <name type="scientific">Trichophyton tonsurans (strain CBS 112818)</name>
    <name type="common">Scalp ringworm fungus</name>
    <dbReference type="NCBI Taxonomy" id="647933"/>
    <lineage>
        <taxon>Eukaryota</taxon>
        <taxon>Fungi</taxon>
        <taxon>Dikarya</taxon>
        <taxon>Ascomycota</taxon>
        <taxon>Pezizomycotina</taxon>
        <taxon>Eurotiomycetes</taxon>
        <taxon>Eurotiomycetidae</taxon>
        <taxon>Onygenales</taxon>
        <taxon>Arthrodermataceae</taxon>
        <taxon>Trichophyton</taxon>
    </lineage>
</organism>
<dbReference type="AlphaFoldDB" id="F2S695"/>
<evidence type="ECO:0000256" key="1">
    <source>
        <dbReference type="SAM" id="MobiDB-lite"/>
    </source>
</evidence>
<gene>
    <name evidence="2" type="ORF">TESG_08580</name>
</gene>
<keyword evidence="3" id="KW-1185">Reference proteome</keyword>
<sequence>MTLEMGSRVGARGSPIATCGRLPTRARARQKDLRVVITVPNRIPEEADDDEDDNDVTTKKKKKKMMMMTITMMTTKKKKKKMMMMMKSKSKSKLRLKEEAGEGRQKA</sequence>
<evidence type="ECO:0000313" key="2">
    <source>
        <dbReference type="EMBL" id="EGD99078.1"/>
    </source>
</evidence>
<reference evidence="3" key="1">
    <citation type="journal article" date="2012" name="MBio">
        <title>Comparative genome analysis of Trichophyton rubrum and related dermatophytes reveals candidate genes involved in infection.</title>
        <authorList>
            <person name="Martinez D.A."/>
            <person name="Oliver B.G."/>
            <person name="Graeser Y."/>
            <person name="Goldberg J.M."/>
            <person name="Li W."/>
            <person name="Martinez-Rossi N.M."/>
            <person name="Monod M."/>
            <person name="Shelest E."/>
            <person name="Barton R.C."/>
            <person name="Birch E."/>
            <person name="Brakhage A.A."/>
            <person name="Chen Z."/>
            <person name="Gurr S.J."/>
            <person name="Heiman D."/>
            <person name="Heitman J."/>
            <person name="Kosti I."/>
            <person name="Rossi A."/>
            <person name="Saif S."/>
            <person name="Samalova M."/>
            <person name="Saunders C.W."/>
            <person name="Shea T."/>
            <person name="Summerbell R.C."/>
            <person name="Xu J."/>
            <person name="Young S."/>
            <person name="Zeng Q."/>
            <person name="Birren B.W."/>
            <person name="Cuomo C.A."/>
            <person name="White T.C."/>
        </authorList>
    </citation>
    <scope>NUCLEOTIDE SEQUENCE [LARGE SCALE GENOMIC DNA]</scope>
    <source>
        <strain evidence="3">CBS 112818</strain>
    </source>
</reference>
<dbReference type="HOGENOM" id="CLU_2211880_0_0_1"/>
<protein>
    <submittedName>
        <fullName evidence="2">Uncharacterized protein</fullName>
    </submittedName>
</protein>
<feature type="compositionally biased region" description="Basic and acidic residues" evidence="1">
    <location>
        <begin position="95"/>
        <end position="107"/>
    </location>
</feature>
<dbReference type="EMBL" id="GG698518">
    <property type="protein sequence ID" value="EGD99078.1"/>
    <property type="molecule type" value="Genomic_DNA"/>
</dbReference>
<accession>F2S695</accession>
<name>F2S695_TRIT1</name>
<feature type="compositionally biased region" description="Basic residues" evidence="1">
    <location>
        <begin position="85"/>
        <end position="94"/>
    </location>
</feature>
<proteinExistence type="predicted"/>
<dbReference type="Proteomes" id="UP000009172">
    <property type="component" value="Unassembled WGS sequence"/>
</dbReference>
<feature type="region of interest" description="Disordered" evidence="1">
    <location>
        <begin position="85"/>
        <end position="107"/>
    </location>
</feature>
<evidence type="ECO:0000313" key="3">
    <source>
        <dbReference type="Proteomes" id="UP000009172"/>
    </source>
</evidence>